<evidence type="ECO:0000313" key="13">
    <source>
        <dbReference type="EMBL" id="KKQ23427.1"/>
    </source>
</evidence>
<feature type="binding site" evidence="10">
    <location>
        <position position="108"/>
    </location>
    <ligand>
        <name>Mn(2+)</name>
        <dbReference type="ChEBI" id="CHEBI:29035"/>
        <label>1</label>
    </ligand>
</feature>
<dbReference type="Gene3D" id="3.90.1860.10">
    <property type="entry name" value="tRNA-splicing ligase RtcB"/>
    <property type="match status" value="2"/>
</dbReference>
<comment type="subunit">
    <text evidence="11">Monomer.</text>
</comment>
<name>A0A0G0G050_9BACT</name>
<comment type="caution">
    <text evidence="13">The sequence shown here is derived from an EMBL/GenBank/DDBJ whole genome shotgun (WGS) entry which is preliminary data.</text>
</comment>
<feature type="active site" description="GMP-histidine intermediate" evidence="8">
    <location>
        <position position="434"/>
    </location>
</feature>
<feature type="binding site" evidence="9">
    <location>
        <position position="510"/>
    </location>
    <ligand>
        <name>GMP</name>
        <dbReference type="ChEBI" id="CHEBI:58115"/>
    </ligand>
</feature>
<dbReference type="InterPro" id="IPR001233">
    <property type="entry name" value="RtcB"/>
</dbReference>
<evidence type="ECO:0000256" key="3">
    <source>
        <dbReference type="ARBA" id="ARBA00022741"/>
    </source>
</evidence>
<dbReference type="Pfam" id="PF01139">
    <property type="entry name" value="RtcB"/>
    <property type="match status" value="2"/>
</dbReference>
<dbReference type="PATRIC" id="fig|1619010.3.peg.36"/>
<feature type="region of interest" description="Disordered" evidence="12">
    <location>
        <begin position="358"/>
        <end position="398"/>
    </location>
</feature>
<evidence type="ECO:0000256" key="10">
    <source>
        <dbReference type="PIRSR" id="PIRSR601233-3"/>
    </source>
</evidence>
<dbReference type="AlphaFoldDB" id="A0A0G0G050"/>
<evidence type="ECO:0000256" key="6">
    <source>
        <dbReference type="ARBA" id="ARBA00023211"/>
    </source>
</evidence>
<feature type="binding site" evidence="10">
    <location>
        <position position="340"/>
    </location>
    <ligand>
        <name>Mn(2+)</name>
        <dbReference type="ChEBI" id="CHEBI:29035"/>
        <label>2</label>
    </ligand>
</feature>
<reference evidence="13 14" key="1">
    <citation type="journal article" date="2015" name="Nature">
        <title>rRNA introns, odd ribosomes, and small enigmatic genomes across a large radiation of phyla.</title>
        <authorList>
            <person name="Brown C.T."/>
            <person name="Hug L.A."/>
            <person name="Thomas B.C."/>
            <person name="Sharon I."/>
            <person name="Castelle C.J."/>
            <person name="Singh A."/>
            <person name="Wilkins M.J."/>
            <person name="Williams K.H."/>
            <person name="Banfield J.F."/>
        </authorList>
    </citation>
    <scope>NUCLEOTIDE SEQUENCE [LARGE SCALE GENOMIC DNA]</scope>
</reference>
<keyword evidence="3 9" id="KW-0547">Nucleotide-binding</keyword>
<organism evidence="13 14">
    <name type="scientific">Candidatus Wolfebacteria bacterium GW2011_GWC1_37_10</name>
    <dbReference type="NCBI Taxonomy" id="1619010"/>
    <lineage>
        <taxon>Bacteria</taxon>
        <taxon>Candidatus Wolfeibacteriota</taxon>
    </lineage>
</organism>
<dbReference type="PANTHER" id="PTHR11118">
    <property type="entry name" value="RNA-SPLICING LIGASE RTCB HOMOLOG"/>
    <property type="match status" value="1"/>
</dbReference>
<keyword evidence="5 9" id="KW-0342">GTP-binding</keyword>
<sequence>MIAKNNLIKISDYLWEIPKTFRSDMRVPARIYASEKMLESVFKDKSLEQLVNLTTLPGIEKYALVMPDVHEGYGSPIGGVFATRASDPLRQGSSEASGIISPGAVGYDINCGVRLLKSDVSADEIKNRLDDLATEIQRNVPSGLGRGRKIKLSVNELDKILENGAQELIKQGYGKKEDMENCEANGRLEWADANEVSDTAKNRGRDQVGTLGSGNHFLEIQKVEEIFDENAAKIFGLFKNQAVVMIHTGSRGLGHQIATDYIRLMLQVMPKYNIHLPDKELACAPFNSPEGQKFFKAMACGANFAWANRQMITHYIRESWKKVFLNENNENLEVLYDVAHNIAKLEDGLLVHRKGATRAFPPSAGRSEPTARQSPPSAGRSEPTARQSPPSHPEIPKKYKEIGQPVIIPGSMGTASYILHGTEKGKEAFYSSCHGAGRTMSRHQALKTLKGQEIIKNLENKNIIVKCYSMRGIAEEAPQAYKDIDEVVEIVHQANLSKKVARLVPLAVIKGE</sequence>
<dbReference type="EMBL" id="LBSR01000001">
    <property type="protein sequence ID" value="KKQ23427.1"/>
    <property type="molecule type" value="Genomic_DNA"/>
</dbReference>
<proteinExistence type="inferred from homology"/>
<keyword evidence="2 10" id="KW-0479">Metal-binding</keyword>
<feature type="binding site" evidence="10">
    <location>
        <position position="247"/>
    </location>
    <ligand>
        <name>Mn(2+)</name>
        <dbReference type="ChEBI" id="CHEBI:29035"/>
        <label>2</label>
    </ligand>
</feature>
<feature type="binding site" evidence="9">
    <location>
        <begin position="215"/>
        <end position="219"/>
    </location>
    <ligand>
        <name>GMP</name>
        <dbReference type="ChEBI" id="CHEBI:58115"/>
    </ligand>
</feature>
<evidence type="ECO:0000256" key="2">
    <source>
        <dbReference type="ARBA" id="ARBA00022723"/>
    </source>
</evidence>
<evidence type="ECO:0000256" key="8">
    <source>
        <dbReference type="PIRSR" id="PIRSR601233-1"/>
    </source>
</evidence>
<gene>
    <name evidence="11" type="primary">rtcB</name>
    <name evidence="13" type="ORF">US36_C0001G0036</name>
</gene>
<comment type="cofactor">
    <cofactor evidence="10 11">
        <name>Mn(2+)</name>
        <dbReference type="ChEBI" id="CHEBI:29035"/>
    </cofactor>
    <text evidence="10 11">Binds 2 manganese ions per subunit.</text>
</comment>
<keyword evidence="6 10" id="KW-0464">Manganese</keyword>
<keyword evidence="1 11" id="KW-0436">Ligase</keyword>
<feature type="binding site" evidence="9">
    <location>
        <begin position="409"/>
        <end position="412"/>
    </location>
    <ligand>
        <name>GMP</name>
        <dbReference type="ChEBI" id="CHEBI:58115"/>
    </ligand>
</feature>
<evidence type="ECO:0000256" key="5">
    <source>
        <dbReference type="ARBA" id="ARBA00023134"/>
    </source>
</evidence>
<evidence type="ECO:0000256" key="9">
    <source>
        <dbReference type="PIRSR" id="PIRSR601233-2"/>
    </source>
</evidence>
<dbReference type="GO" id="GO:0170057">
    <property type="term" value="F:RNA ligase (GTP) activity"/>
    <property type="evidence" value="ECO:0007669"/>
    <property type="project" value="UniProtKB-EC"/>
</dbReference>
<dbReference type="PANTHER" id="PTHR11118:SF1">
    <property type="entry name" value="RNA-SPLICING LIGASE RTCB HOMOLOG"/>
    <property type="match status" value="1"/>
</dbReference>
<dbReference type="EC" id="6.5.1.-" evidence="11"/>
<dbReference type="GO" id="GO:0006396">
    <property type="term" value="P:RNA processing"/>
    <property type="evidence" value="ECO:0007669"/>
    <property type="project" value="InterPro"/>
</dbReference>
<keyword evidence="4" id="KW-0692">RNA repair</keyword>
<feature type="binding site" evidence="9">
    <location>
        <begin position="340"/>
        <end position="341"/>
    </location>
    <ligand>
        <name>GMP</name>
        <dbReference type="ChEBI" id="CHEBI:58115"/>
    </ligand>
</feature>
<evidence type="ECO:0000256" key="7">
    <source>
        <dbReference type="ARBA" id="ARBA00047746"/>
    </source>
</evidence>
<protein>
    <recommendedName>
        <fullName evidence="11">tRNA-splicing ligase RtcB</fullName>
        <ecNumber evidence="11">6.5.1.-</ecNumber>
    </recommendedName>
</protein>
<dbReference type="InterPro" id="IPR036025">
    <property type="entry name" value="RtcB-like_sf"/>
</dbReference>
<comment type="similarity">
    <text evidence="11">Belongs to the RtcB family.</text>
</comment>
<dbReference type="GO" id="GO:0042245">
    <property type="term" value="P:RNA repair"/>
    <property type="evidence" value="ECO:0007669"/>
    <property type="project" value="UniProtKB-KW"/>
</dbReference>
<evidence type="ECO:0000256" key="4">
    <source>
        <dbReference type="ARBA" id="ARBA00022800"/>
    </source>
</evidence>
<evidence type="ECO:0000256" key="1">
    <source>
        <dbReference type="ARBA" id="ARBA00022598"/>
    </source>
</evidence>
<feature type="binding site" evidence="9">
    <location>
        <begin position="434"/>
        <end position="437"/>
    </location>
    <ligand>
        <name>GMP</name>
        <dbReference type="ChEBI" id="CHEBI:58115"/>
    </ligand>
</feature>
<comment type="catalytic activity">
    <reaction evidence="7">
        <text>a 3'-end 3'-phospho-ribonucleotide-RNA + a 5'-end dephospho-ribonucleoside-RNA + GTP = a ribonucleotidyl-ribonucleotide-RNA + GMP + diphosphate</text>
        <dbReference type="Rhea" id="RHEA:68076"/>
        <dbReference type="Rhea" id="RHEA-COMP:10463"/>
        <dbReference type="Rhea" id="RHEA-COMP:13936"/>
        <dbReference type="Rhea" id="RHEA-COMP:17355"/>
        <dbReference type="ChEBI" id="CHEBI:33019"/>
        <dbReference type="ChEBI" id="CHEBI:37565"/>
        <dbReference type="ChEBI" id="CHEBI:58115"/>
        <dbReference type="ChEBI" id="CHEBI:83062"/>
        <dbReference type="ChEBI" id="CHEBI:138284"/>
        <dbReference type="ChEBI" id="CHEBI:173118"/>
        <dbReference type="EC" id="6.5.1.8"/>
    </reaction>
</comment>
<dbReference type="GO" id="GO:0003972">
    <property type="term" value="F:RNA ligase (ATP) activity"/>
    <property type="evidence" value="ECO:0007669"/>
    <property type="project" value="TreeGrafter"/>
</dbReference>
<feature type="binding site" evidence="9">
    <location>
        <position position="416"/>
    </location>
    <ligand>
        <name>GMP</name>
        <dbReference type="ChEBI" id="CHEBI:58115"/>
    </ligand>
</feature>
<feature type="binding site" evidence="10">
    <location>
        <position position="216"/>
    </location>
    <ligand>
        <name>Mn(2+)</name>
        <dbReference type="ChEBI" id="CHEBI:29035"/>
        <label>1</label>
    </ligand>
</feature>
<dbReference type="GO" id="GO:0005525">
    <property type="term" value="F:GTP binding"/>
    <property type="evidence" value="ECO:0007669"/>
    <property type="project" value="UniProtKB-KW"/>
</dbReference>
<evidence type="ECO:0000256" key="11">
    <source>
        <dbReference type="RuleBase" id="RU371113"/>
    </source>
</evidence>
<evidence type="ECO:0000256" key="12">
    <source>
        <dbReference type="SAM" id="MobiDB-lite"/>
    </source>
</evidence>
<accession>A0A0G0G050</accession>
<dbReference type="Proteomes" id="UP000034044">
    <property type="component" value="Unassembled WGS sequence"/>
</dbReference>
<dbReference type="GO" id="GO:0046872">
    <property type="term" value="F:metal ion binding"/>
    <property type="evidence" value="ECO:0007669"/>
    <property type="project" value="UniProtKB-UniRule"/>
</dbReference>
<dbReference type="SUPFAM" id="SSF103365">
    <property type="entry name" value="Hypothetical protein PH1602"/>
    <property type="match status" value="2"/>
</dbReference>
<evidence type="ECO:0000313" key="14">
    <source>
        <dbReference type="Proteomes" id="UP000034044"/>
    </source>
</evidence>